<dbReference type="CDD" id="cd04733">
    <property type="entry name" value="OYE_like_2_FMN"/>
    <property type="match status" value="1"/>
</dbReference>
<reference evidence="4 5" key="1">
    <citation type="submission" date="2019-10" db="EMBL/GenBank/DDBJ databases">
        <title>Two novel species isolated from a subtropical stream in China.</title>
        <authorList>
            <person name="Lu H."/>
        </authorList>
    </citation>
    <scope>NUCLEOTIDE SEQUENCE [LARGE SCALE GENOMIC DNA]</scope>
    <source>
        <strain evidence="4 5">FT103W</strain>
    </source>
</reference>
<keyword evidence="2" id="KW-0560">Oxidoreductase</keyword>
<dbReference type="PANTHER" id="PTHR43656:SF2">
    <property type="entry name" value="BINDING OXIDOREDUCTASE, PUTATIVE (AFU_ORTHOLOGUE AFUA_2G08260)-RELATED"/>
    <property type="match status" value="1"/>
</dbReference>
<evidence type="ECO:0000313" key="5">
    <source>
        <dbReference type="Proteomes" id="UP000444318"/>
    </source>
</evidence>
<organism evidence="4 5">
    <name type="scientific">Rugamonas rivuli</name>
    <dbReference type="NCBI Taxonomy" id="2743358"/>
    <lineage>
        <taxon>Bacteria</taxon>
        <taxon>Pseudomonadati</taxon>
        <taxon>Pseudomonadota</taxon>
        <taxon>Betaproteobacteria</taxon>
        <taxon>Burkholderiales</taxon>
        <taxon>Oxalobacteraceae</taxon>
        <taxon>Telluria group</taxon>
        <taxon>Rugamonas</taxon>
    </lineage>
</organism>
<evidence type="ECO:0000313" key="4">
    <source>
        <dbReference type="EMBL" id="MQA21053.1"/>
    </source>
</evidence>
<dbReference type="SUPFAM" id="SSF51395">
    <property type="entry name" value="FMN-linked oxidoreductases"/>
    <property type="match status" value="1"/>
</dbReference>
<dbReference type="GO" id="GO:0010181">
    <property type="term" value="F:FMN binding"/>
    <property type="evidence" value="ECO:0007669"/>
    <property type="project" value="InterPro"/>
</dbReference>
<dbReference type="EMBL" id="WHUF01000004">
    <property type="protein sequence ID" value="MQA21053.1"/>
    <property type="molecule type" value="Genomic_DNA"/>
</dbReference>
<name>A0A843SFS9_9BURK</name>
<dbReference type="PANTHER" id="PTHR43656">
    <property type="entry name" value="BINDING OXIDOREDUCTASE, PUTATIVE (AFU_ORTHOLOGUE AFUA_2G08260)-RELATED"/>
    <property type="match status" value="1"/>
</dbReference>
<dbReference type="GO" id="GO:0016491">
    <property type="term" value="F:oxidoreductase activity"/>
    <property type="evidence" value="ECO:0007669"/>
    <property type="project" value="UniProtKB-KW"/>
</dbReference>
<dbReference type="InterPro" id="IPR013785">
    <property type="entry name" value="Aldolase_TIM"/>
</dbReference>
<comment type="caution">
    <text evidence="4">The sequence shown here is derived from an EMBL/GenBank/DDBJ whole genome shotgun (WGS) entry which is preliminary data.</text>
</comment>
<evidence type="ECO:0000259" key="3">
    <source>
        <dbReference type="Pfam" id="PF00724"/>
    </source>
</evidence>
<protein>
    <submittedName>
        <fullName evidence="4">2,4-dienoyl-CoA reductase</fullName>
    </submittedName>
</protein>
<dbReference type="InterPro" id="IPR001155">
    <property type="entry name" value="OxRdtase_FMN_N"/>
</dbReference>
<dbReference type="InterPro" id="IPR051799">
    <property type="entry name" value="NADH_flavin_oxidoreductase"/>
</dbReference>
<dbReference type="Gene3D" id="3.20.20.70">
    <property type="entry name" value="Aldolase class I"/>
    <property type="match status" value="1"/>
</dbReference>
<gene>
    <name evidence="4" type="ORF">GEV01_16155</name>
</gene>
<proteinExistence type="predicted"/>
<dbReference type="Pfam" id="PF00724">
    <property type="entry name" value="Oxidored_FMN"/>
    <property type="match status" value="1"/>
</dbReference>
<evidence type="ECO:0000256" key="1">
    <source>
        <dbReference type="ARBA" id="ARBA00022630"/>
    </source>
</evidence>
<dbReference type="AlphaFoldDB" id="A0A843SFS9"/>
<dbReference type="RefSeq" id="WP_152806257.1">
    <property type="nucleotide sequence ID" value="NZ_WHUF01000004.1"/>
</dbReference>
<accession>A0A843SFS9</accession>
<evidence type="ECO:0000256" key="2">
    <source>
        <dbReference type="ARBA" id="ARBA00023002"/>
    </source>
</evidence>
<dbReference type="Proteomes" id="UP000444318">
    <property type="component" value="Unassembled WGS sequence"/>
</dbReference>
<keyword evidence="5" id="KW-1185">Reference proteome</keyword>
<keyword evidence="1" id="KW-0285">Flavoprotein</keyword>
<sequence length="411" mass="45183">MNPFSELALPNGTIIQNRLAKAAMEENMADPNQAPSDGLIRLYQSWAEGGVGLIITGNVMIDRRAMTGPGGVVLESEKFAPRFKEWASTARSHGAQIWMQINHPGRQMPAALGQETMAPSAIAMDLGNLSSQFSTPREMSENDITDVKRRFVRTAQLAKEFGFNGVEVHAAHGYLISQFLSPITNKRTDHWGGSLENRARLLIDIVKEIRQAVGKEFAVAIKINSADFQRGGFSTDDAKEVVAMLNPLAVDLIELSGGSYEAPAMNGLARDGKTLAREAYFLEFAKDIATVAEMPIMVTGGIRRYPIAEEVLNSGIDMVGMGTALALNPKLPEAWRSDQTATTMLRAVTWKNKVMASAAHMAMVKHQLRRLSRGKSSNPNIPPVLALVEQRLQTRIQNKKYRRRMNSSPVL</sequence>
<feature type="domain" description="NADH:flavin oxidoreductase/NADH oxidase N-terminal" evidence="3">
    <location>
        <begin position="13"/>
        <end position="334"/>
    </location>
</feature>